<name>S7Q6K0_GLOTA</name>
<evidence type="ECO:0000313" key="2">
    <source>
        <dbReference type="Proteomes" id="UP000030669"/>
    </source>
</evidence>
<reference evidence="1 2" key="1">
    <citation type="journal article" date="2012" name="Science">
        <title>The Paleozoic origin of enzymatic lignin decomposition reconstructed from 31 fungal genomes.</title>
        <authorList>
            <person name="Floudas D."/>
            <person name="Binder M."/>
            <person name="Riley R."/>
            <person name="Barry K."/>
            <person name="Blanchette R.A."/>
            <person name="Henrissat B."/>
            <person name="Martinez A.T."/>
            <person name="Otillar R."/>
            <person name="Spatafora J.W."/>
            <person name="Yadav J.S."/>
            <person name="Aerts A."/>
            <person name="Benoit I."/>
            <person name="Boyd A."/>
            <person name="Carlson A."/>
            <person name="Copeland A."/>
            <person name="Coutinho P.M."/>
            <person name="de Vries R.P."/>
            <person name="Ferreira P."/>
            <person name="Findley K."/>
            <person name="Foster B."/>
            <person name="Gaskell J."/>
            <person name="Glotzer D."/>
            <person name="Gorecki P."/>
            <person name="Heitman J."/>
            <person name="Hesse C."/>
            <person name="Hori C."/>
            <person name="Igarashi K."/>
            <person name="Jurgens J.A."/>
            <person name="Kallen N."/>
            <person name="Kersten P."/>
            <person name="Kohler A."/>
            <person name="Kuees U."/>
            <person name="Kumar T.K.A."/>
            <person name="Kuo A."/>
            <person name="LaButti K."/>
            <person name="Larrondo L.F."/>
            <person name="Lindquist E."/>
            <person name="Ling A."/>
            <person name="Lombard V."/>
            <person name="Lucas S."/>
            <person name="Lundell T."/>
            <person name="Martin R."/>
            <person name="McLaughlin D.J."/>
            <person name="Morgenstern I."/>
            <person name="Morin E."/>
            <person name="Murat C."/>
            <person name="Nagy L.G."/>
            <person name="Nolan M."/>
            <person name="Ohm R.A."/>
            <person name="Patyshakuliyeva A."/>
            <person name="Rokas A."/>
            <person name="Ruiz-Duenas F.J."/>
            <person name="Sabat G."/>
            <person name="Salamov A."/>
            <person name="Samejima M."/>
            <person name="Schmutz J."/>
            <person name="Slot J.C."/>
            <person name="St John F."/>
            <person name="Stenlid J."/>
            <person name="Sun H."/>
            <person name="Sun S."/>
            <person name="Syed K."/>
            <person name="Tsang A."/>
            <person name="Wiebenga A."/>
            <person name="Young D."/>
            <person name="Pisabarro A."/>
            <person name="Eastwood D.C."/>
            <person name="Martin F."/>
            <person name="Cullen D."/>
            <person name="Grigoriev I.V."/>
            <person name="Hibbett D.S."/>
        </authorList>
    </citation>
    <scope>NUCLEOTIDE SEQUENCE [LARGE SCALE GENOMIC DNA]</scope>
    <source>
        <strain evidence="1 2">ATCC 11539</strain>
    </source>
</reference>
<sequence>MRLNTVLVLHAAYERGQEAPTIWSETTLSRPLPRIYYSDSEAPLSSTLGGRT</sequence>
<protein>
    <submittedName>
        <fullName evidence="1">Uncharacterized protein</fullName>
    </submittedName>
</protein>
<dbReference type="RefSeq" id="XP_007866223.1">
    <property type="nucleotide sequence ID" value="XM_007868032.1"/>
</dbReference>
<accession>S7Q6K0</accession>
<dbReference type="Proteomes" id="UP000030669">
    <property type="component" value="Unassembled WGS sequence"/>
</dbReference>
<evidence type="ECO:0000313" key="1">
    <source>
        <dbReference type="EMBL" id="EPQ55048.1"/>
    </source>
</evidence>
<dbReference type="KEGG" id="gtr:GLOTRDRAFT_99987"/>
<keyword evidence="2" id="KW-1185">Reference proteome</keyword>
<dbReference type="AlphaFoldDB" id="S7Q6K0"/>
<gene>
    <name evidence="1" type="ORF">GLOTRDRAFT_99987</name>
</gene>
<proteinExistence type="predicted"/>
<dbReference type="HOGENOM" id="CLU_3087428_0_0_1"/>
<dbReference type="EMBL" id="KB469302">
    <property type="protein sequence ID" value="EPQ55048.1"/>
    <property type="molecule type" value="Genomic_DNA"/>
</dbReference>
<dbReference type="GeneID" id="19310110"/>
<organism evidence="1 2">
    <name type="scientific">Gloeophyllum trabeum (strain ATCC 11539 / FP-39264 / Madison 617)</name>
    <name type="common">Brown rot fungus</name>
    <dbReference type="NCBI Taxonomy" id="670483"/>
    <lineage>
        <taxon>Eukaryota</taxon>
        <taxon>Fungi</taxon>
        <taxon>Dikarya</taxon>
        <taxon>Basidiomycota</taxon>
        <taxon>Agaricomycotina</taxon>
        <taxon>Agaricomycetes</taxon>
        <taxon>Gloeophyllales</taxon>
        <taxon>Gloeophyllaceae</taxon>
        <taxon>Gloeophyllum</taxon>
    </lineage>
</organism>